<name>A0A6J5YBC6_9ZZZZ</name>
<feature type="transmembrane region" description="Helical" evidence="2">
    <location>
        <begin position="190"/>
        <end position="209"/>
    </location>
</feature>
<dbReference type="PANTHER" id="PTHR19372">
    <property type="entry name" value="SULFITE REDUCTASE"/>
    <property type="match status" value="1"/>
</dbReference>
<feature type="transmembrane region" description="Helical" evidence="2">
    <location>
        <begin position="117"/>
        <end position="135"/>
    </location>
</feature>
<feature type="transmembrane region" description="Helical" evidence="2">
    <location>
        <begin position="67"/>
        <end position="86"/>
    </location>
</feature>
<dbReference type="Gene3D" id="2.60.40.650">
    <property type="match status" value="1"/>
</dbReference>
<dbReference type="InterPro" id="IPR014756">
    <property type="entry name" value="Ig_E-set"/>
</dbReference>
<dbReference type="InterPro" id="IPR000572">
    <property type="entry name" value="OxRdtase_Mopterin-bd_dom"/>
</dbReference>
<evidence type="ECO:0000256" key="1">
    <source>
        <dbReference type="SAM" id="MobiDB-lite"/>
    </source>
</evidence>
<feature type="compositionally biased region" description="Low complexity" evidence="1">
    <location>
        <begin position="167"/>
        <end position="180"/>
    </location>
</feature>
<dbReference type="GO" id="GO:0008482">
    <property type="term" value="F:sulfite oxidase activity"/>
    <property type="evidence" value="ECO:0007669"/>
    <property type="project" value="TreeGrafter"/>
</dbReference>
<dbReference type="InterPro" id="IPR036374">
    <property type="entry name" value="OxRdtase_Mopterin-bd_sf"/>
</dbReference>
<organism evidence="4">
    <name type="scientific">freshwater metagenome</name>
    <dbReference type="NCBI Taxonomy" id="449393"/>
    <lineage>
        <taxon>unclassified sequences</taxon>
        <taxon>metagenomes</taxon>
        <taxon>ecological metagenomes</taxon>
    </lineage>
</organism>
<dbReference type="EMBL" id="CAFBNC010000059">
    <property type="protein sequence ID" value="CAB4939936.1"/>
    <property type="molecule type" value="Genomic_DNA"/>
</dbReference>
<reference evidence="4" key="1">
    <citation type="submission" date="2020-05" db="EMBL/GenBank/DDBJ databases">
        <authorList>
            <person name="Chiriac C."/>
            <person name="Salcher M."/>
            <person name="Ghai R."/>
            <person name="Kavagutti S V."/>
        </authorList>
    </citation>
    <scope>NUCLEOTIDE SEQUENCE</scope>
</reference>
<gene>
    <name evidence="4" type="ORF">UFOPK1392_01239</name>
    <name evidence="5" type="ORF">UFOPK3733_01228</name>
</gene>
<evidence type="ECO:0000313" key="5">
    <source>
        <dbReference type="EMBL" id="CAB4939936.1"/>
    </source>
</evidence>
<sequence length="541" mass="55695">MKQNPLLAAVAGTVSAAVALGVGELLSALGTPGQSLVGSVAGEVVDRTPGPIIHSAIEALGTNDKPVLLTIIVVVCLALGAAVGVLGHRRRRVIAPVFAVAALLGIGAGLHDPLTSRWVVVVAALGAAVAGTTTLQQPLRRIPGDELETSANAAGLTASERRSALNTAPTTAPTTAPITVPGVGTGNRRAFFALTGAVGVGAVALAAGGRALSNRSTGLTTGGSATPPPPLPEVPGVPSAPAGLTVDGISPIITPTAEFYRIDTAFTYPKVDLASWRLRISGLVDRPMEFSYEELVAMPQVNIPVTIACVSNNVGGELVGTAYWQGIPLATLLDAAGVQSAGTQIVGRSIDGFSAGFPTAAAHDGRTALLALGMNGEPLPLKHGFPARLIVEGLYGYVSATKWLRSIELADWDTVNGYWVPLGWSKEGPVKLQSRIDVPRSGESVMAGPTAIAGVAWAPGVGISRVEVRIDDGDWQTADLGPELTDATWRQWMLRWNATTGRHTLRVRATDSTGSVQTSDVAPVEPNGATGHHTRQVTVRA</sequence>
<dbReference type="GO" id="GO:0006790">
    <property type="term" value="P:sulfur compound metabolic process"/>
    <property type="evidence" value="ECO:0007669"/>
    <property type="project" value="TreeGrafter"/>
</dbReference>
<accession>A0A6J5YBC6</accession>
<dbReference type="PANTHER" id="PTHR19372:SF7">
    <property type="entry name" value="SULFITE OXIDASE, MITOCHONDRIAL"/>
    <property type="match status" value="1"/>
</dbReference>
<protein>
    <submittedName>
        <fullName evidence="4">Unannotated protein</fullName>
    </submittedName>
</protein>
<dbReference type="GO" id="GO:0020037">
    <property type="term" value="F:heme binding"/>
    <property type="evidence" value="ECO:0007669"/>
    <property type="project" value="TreeGrafter"/>
</dbReference>
<evidence type="ECO:0000256" key="2">
    <source>
        <dbReference type="SAM" id="Phobius"/>
    </source>
</evidence>
<evidence type="ECO:0000259" key="3">
    <source>
        <dbReference type="Pfam" id="PF00174"/>
    </source>
</evidence>
<dbReference type="EMBL" id="CAEMXZ010000047">
    <property type="protein sequence ID" value="CAB4323484.1"/>
    <property type="molecule type" value="Genomic_DNA"/>
</dbReference>
<keyword evidence="2" id="KW-0472">Membrane</keyword>
<dbReference type="GO" id="GO:0043546">
    <property type="term" value="F:molybdopterin cofactor binding"/>
    <property type="evidence" value="ECO:0007669"/>
    <property type="project" value="TreeGrafter"/>
</dbReference>
<dbReference type="SUPFAM" id="SSF81296">
    <property type="entry name" value="E set domains"/>
    <property type="match status" value="1"/>
</dbReference>
<feature type="transmembrane region" description="Helical" evidence="2">
    <location>
        <begin position="93"/>
        <end position="111"/>
    </location>
</feature>
<dbReference type="Gene3D" id="3.90.420.10">
    <property type="entry name" value="Oxidoreductase, molybdopterin-binding domain"/>
    <property type="match status" value="1"/>
</dbReference>
<dbReference type="AlphaFoldDB" id="A0A6J5YBC6"/>
<feature type="domain" description="Oxidoreductase molybdopterin-binding" evidence="3">
    <location>
        <begin position="267"/>
        <end position="418"/>
    </location>
</feature>
<feature type="region of interest" description="Disordered" evidence="1">
    <location>
        <begin position="509"/>
        <end position="541"/>
    </location>
</feature>
<keyword evidence="2" id="KW-0812">Transmembrane</keyword>
<feature type="compositionally biased region" description="Polar residues" evidence="1">
    <location>
        <begin position="510"/>
        <end position="520"/>
    </location>
</feature>
<proteinExistence type="predicted"/>
<keyword evidence="2" id="KW-1133">Transmembrane helix</keyword>
<dbReference type="SUPFAM" id="SSF56524">
    <property type="entry name" value="Oxidoreductase molybdopterin-binding domain"/>
    <property type="match status" value="1"/>
</dbReference>
<feature type="region of interest" description="Disordered" evidence="1">
    <location>
        <begin position="156"/>
        <end position="180"/>
    </location>
</feature>
<dbReference type="Pfam" id="PF00174">
    <property type="entry name" value="Oxidored_molyb"/>
    <property type="match status" value="1"/>
</dbReference>
<evidence type="ECO:0000313" key="4">
    <source>
        <dbReference type="EMBL" id="CAB4323484.1"/>
    </source>
</evidence>